<evidence type="ECO:0000313" key="1">
    <source>
        <dbReference type="EMBL" id="ATQ69040.1"/>
    </source>
</evidence>
<sequence length="70" mass="7657">MNQHRGYGRTADIRALRDLCTAISATRNAFGSIVSLVGDHFAFQRFRAQYGEEKAAEGNLAQNTTGLLPT</sequence>
<dbReference type="Proteomes" id="UP000230709">
    <property type="component" value="Chromosome"/>
</dbReference>
<dbReference type="STRING" id="595536.GCA_000178815_02174"/>
<evidence type="ECO:0000313" key="2">
    <source>
        <dbReference type="Proteomes" id="UP000230709"/>
    </source>
</evidence>
<organism evidence="1 2">
    <name type="scientific">Methylosinus trichosporium (strain ATCC 35070 / NCIMB 11131 / UNIQEM 75 / OB3b)</name>
    <dbReference type="NCBI Taxonomy" id="595536"/>
    <lineage>
        <taxon>Bacteria</taxon>
        <taxon>Pseudomonadati</taxon>
        <taxon>Pseudomonadota</taxon>
        <taxon>Alphaproteobacteria</taxon>
        <taxon>Hyphomicrobiales</taxon>
        <taxon>Methylocystaceae</taxon>
        <taxon>Methylosinus</taxon>
    </lineage>
</organism>
<proteinExistence type="predicted"/>
<accession>A0A2D2D229</accession>
<gene>
    <name evidence="1" type="ORF">CQW49_15025</name>
</gene>
<keyword evidence="2" id="KW-1185">Reference proteome</keyword>
<protein>
    <submittedName>
        <fullName evidence="1">Uncharacterized protein</fullName>
    </submittedName>
</protein>
<dbReference type="AlphaFoldDB" id="A0A2D2D229"/>
<dbReference type="EMBL" id="CP023737">
    <property type="protein sequence ID" value="ATQ69040.1"/>
    <property type="molecule type" value="Genomic_DNA"/>
</dbReference>
<reference evidence="2" key="1">
    <citation type="submission" date="2017-10" db="EMBL/GenBank/DDBJ databases">
        <title>Completed PacBio SMRT sequence of Methylosinus trichosporium OB3b reveals presence of a third large plasmid.</title>
        <authorList>
            <person name="Charles T.C."/>
            <person name="Lynch M.D.J."/>
            <person name="Heil J.R."/>
            <person name="Cheng J."/>
        </authorList>
    </citation>
    <scope>NUCLEOTIDE SEQUENCE [LARGE SCALE GENOMIC DNA]</scope>
    <source>
        <strain evidence="2">OB3b</strain>
    </source>
</reference>
<name>A0A2D2D229_METT3</name>
<dbReference type="KEGG" id="mtw:CQW49_15025"/>